<sequence length="763" mass="86037">MATIITLSNHKGKGVKTTFAINHSKLILNSLIFCALGLSIISCSTGLVNTNQQSFPLIMHVKPEGLLEAETTIEAHFSLANNAEIANLKDCQLKVSITPKGNSHIKLLYTNAAGKQKSVPNIANNLTFFTDKTGVDIEDEVLVIPFKLIPAVGVDTVQITFELLDYEGRRIQTCHTTWYNNQSAGLGMTSSKQVDSLEIEEKEGQVSIIAGEQASSTFITDQQLQSVSDYPTLTEEISSKEEVVEGQQQVAPITINYNSTRIFKLAKLANANNREAQETIVGGYLRVGVRPYLKDFISPFNWAGIKDKALEDERYVYLLLRFLGEEKQGCIDTDIISNIRRHAKMGNVLAQNNLGYMYRNGVEFPLDYTKAIKWYTRAAKAGNVLAQTNLGYMYDKGLGVAPNSKQANKWYKRAAKQGYAAAQTNLGLSYQKELGVAQDYRKAFKWCMKAAEQAYGDAQANLGIIYRDGLGIEKNYEQALMWYTRAASLENRVAQAHLACMHMRGCGTPIDHDKGIYWLMKSENQKNMLAARSYLPQDSSTNTASQEEPNGIGEELLKTWQAMIIQKEQGRPHTHAILPLEAYRQLEIIMNKFTHWAHKISSKSGLMIRCDNIKGQDIVSTIENYQRLSGTTPFVESYIVQGKTYISFGQDNVQLSKEIVNELIQRMNYKQAKGILKQLQLIYKQAQAESAGKASYLEEQLNFLPLVEKRNKLLKRLEEANKIGGLFTFKLQDIEEEADQFKAYYKLLMEEIKKGEDRRKWKF</sequence>
<dbReference type="PANTHER" id="PTHR11102:SF160">
    <property type="entry name" value="ERAD-ASSOCIATED E3 UBIQUITIN-PROTEIN LIGASE COMPONENT HRD3"/>
    <property type="match status" value="1"/>
</dbReference>
<dbReference type="eggNOG" id="COG0790">
    <property type="taxonomic scope" value="Bacteria"/>
</dbReference>
<dbReference type="InterPro" id="IPR050767">
    <property type="entry name" value="Sel1_AlgK"/>
</dbReference>
<dbReference type="AlphaFoldDB" id="B3EU70"/>
<dbReference type="SMART" id="SM00671">
    <property type="entry name" value="SEL1"/>
    <property type="match status" value="5"/>
</dbReference>
<accession>B3EU70</accession>
<evidence type="ECO:0000256" key="1">
    <source>
        <dbReference type="SAM" id="Phobius"/>
    </source>
</evidence>
<dbReference type="RefSeq" id="WP_012472262.1">
    <property type="nucleotide sequence ID" value="NC_010830.1"/>
</dbReference>
<name>B3EU70_AMOA5</name>
<dbReference type="HOGENOM" id="CLU_017381_0_0_10"/>
<dbReference type="KEGG" id="aas:Aasi_0034"/>
<dbReference type="PANTHER" id="PTHR11102">
    <property type="entry name" value="SEL-1-LIKE PROTEIN"/>
    <property type="match status" value="1"/>
</dbReference>
<dbReference type="InterPro" id="IPR006597">
    <property type="entry name" value="Sel1-like"/>
</dbReference>
<dbReference type="SUPFAM" id="SSF81901">
    <property type="entry name" value="HCP-like"/>
    <property type="match status" value="1"/>
</dbReference>
<dbReference type="EMBL" id="CP001102">
    <property type="protein sequence ID" value="ACE05489.1"/>
    <property type="molecule type" value="Genomic_DNA"/>
</dbReference>
<keyword evidence="1" id="KW-1133">Transmembrane helix</keyword>
<keyword evidence="1" id="KW-0812">Transmembrane</keyword>
<organism evidence="2 3">
    <name type="scientific">Amoebophilus asiaticus (strain 5a2)</name>
    <dbReference type="NCBI Taxonomy" id="452471"/>
    <lineage>
        <taxon>Bacteria</taxon>
        <taxon>Pseudomonadati</taxon>
        <taxon>Bacteroidota</taxon>
        <taxon>Cytophagia</taxon>
        <taxon>Cytophagales</taxon>
        <taxon>Amoebophilaceae</taxon>
        <taxon>Candidatus Amoebophilus</taxon>
    </lineage>
</organism>
<dbReference type="Pfam" id="PF08238">
    <property type="entry name" value="Sel1"/>
    <property type="match status" value="5"/>
</dbReference>
<reference evidence="2 3" key="1">
    <citation type="journal article" date="2010" name="J. Bacteriol.">
        <title>The genome of the amoeba symbiont 'Candidatus Amoebophilus asiaticus' reveals common mechanisms for host cell interaction among amoeba-associated bacteria.</title>
        <authorList>
            <person name="Schmitz-Esser S."/>
            <person name="Tischler P."/>
            <person name="Arnold R."/>
            <person name="Montanaro J."/>
            <person name="Wagner M."/>
            <person name="Rattei T."/>
            <person name="Horn M."/>
        </authorList>
    </citation>
    <scope>NUCLEOTIDE SEQUENCE [LARGE SCALE GENOMIC DNA]</scope>
    <source>
        <strain evidence="2 3">5a2</strain>
    </source>
</reference>
<evidence type="ECO:0000313" key="2">
    <source>
        <dbReference type="EMBL" id="ACE05489.1"/>
    </source>
</evidence>
<proteinExistence type="predicted"/>
<protein>
    <submittedName>
        <fullName evidence="2">Sel1 domain protein repeat-containing protein</fullName>
    </submittedName>
</protein>
<dbReference type="OrthoDB" id="1523128at2"/>
<dbReference type="Gene3D" id="1.25.40.10">
    <property type="entry name" value="Tetratricopeptide repeat domain"/>
    <property type="match status" value="2"/>
</dbReference>
<keyword evidence="3" id="KW-1185">Reference proteome</keyword>
<gene>
    <name evidence="2" type="ordered locus">Aasi_0034</name>
</gene>
<dbReference type="InterPro" id="IPR011990">
    <property type="entry name" value="TPR-like_helical_dom_sf"/>
</dbReference>
<dbReference type="Proteomes" id="UP000001227">
    <property type="component" value="Chromosome"/>
</dbReference>
<evidence type="ECO:0000313" key="3">
    <source>
        <dbReference type="Proteomes" id="UP000001227"/>
    </source>
</evidence>
<dbReference type="STRING" id="452471.Aasi_0034"/>
<feature type="transmembrane region" description="Helical" evidence="1">
    <location>
        <begin position="26"/>
        <end position="48"/>
    </location>
</feature>
<keyword evidence="1" id="KW-0472">Membrane</keyword>